<keyword evidence="3" id="KW-1185">Reference proteome</keyword>
<evidence type="ECO:0000313" key="3">
    <source>
        <dbReference type="Proteomes" id="UP000468735"/>
    </source>
</evidence>
<comment type="caution">
    <text evidence="2">The sequence shown here is derived from an EMBL/GenBank/DDBJ whole genome shotgun (WGS) entry which is preliminary data.</text>
</comment>
<dbReference type="AlphaFoldDB" id="A0A6H9Z7T5"/>
<evidence type="ECO:0000259" key="1">
    <source>
        <dbReference type="PROSITE" id="PS50943"/>
    </source>
</evidence>
<accession>A0A6H9Z7T5</accession>
<dbReference type="Pfam" id="PF13560">
    <property type="entry name" value="HTH_31"/>
    <property type="match status" value="1"/>
</dbReference>
<dbReference type="RefSeq" id="WP_151558178.1">
    <property type="nucleotide sequence ID" value="NZ_WBMT01000002.1"/>
</dbReference>
<dbReference type="Gene3D" id="1.10.260.40">
    <property type="entry name" value="lambda repressor-like DNA-binding domains"/>
    <property type="match status" value="1"/>
</dbReference>
<organism evidence="2 3">
    <name type="scientific">Actinomadura rudentiformis</name>
    <dbReference type="NCBI Taxonomy" id="359158"/>
    <lineage>
        <taxon>Bacteria</taxon>
        <taxon>Bacillati</taxon>
        <taxon>Actinomycetota</taxon>
        <taxon>Actinomycetes</taxon>
        <taxon>Streptosporangiales</taxon>
        <taxon>Thermomonosporaceae</taxon>
        <taxon>Actinomadura</taxon>
    </lineage>
</organism>
<dbReference type="OrthoDB" id="3466567at2"/>
<name>A0A6H9Z7T5_9ACTN</name>
<protein>
    <submittedName>
        <fullName evidence="2">Helix-turn-helix transcriptional regulator</fullName>
    </submittedName>
</protein>
<evidence type="ECO:0000313" key="2">
    <source>
        <dbReference type="EMBL" id="KAB2351438.1"/>
    </source>
</evidence>
<dbReference type="InterPro" id="IPR043917">
    <property type="entry name" value="DUF5753"/>
</dbReference>
<dbReference type="SUPFAM" id="SSF47413">
    <property type="entry name" value="lambda repressor-like DNA-binding domains"/>
    <property type="match status" value="1"/>
</dbReference>
<dbReference type="InterPro" id="IPR010982">
    <property type="entry name" value="Lambda_DNA-bd_dom_sf"/>
</dbReference>
<proteinExistence type="predicted"/>
<dbReference type="SMART" id="SM00530">
    <property type="entry name" value="HTH_XRE"/>
    <property type="match status" value="1"/>
</dbReference>
<reference evidence="2 3" key="1">
    <citation type="submission" date="2019-09" db="EMBL/GenBank/DDBJ databases">
        <title>Actinomadura physcomitrii sp. nov., a novel actinomycete isolated from moss [Physcomitrium sphaericum (Ludw) Fuernr].</title>
        <authorList>
            <person name="Zhuang X."/>
            <person name="Liu C."/>
        </authorList>
    </citation>
    <scope>NUCLEOTIDE SEQUENCE [LARGE SCALE GENOMIC DNA]</scope>
    <source>
        <strain evidence="2 3">HMC1</strain>
    </source>
</reference>
<dbReference type="EMBL" id="WBMT01000002">
    <property type="protein sequence ID" value="KAB2351438.1"/>
    <property type="molecule type" value="Genomic_DNA"/>
</dbReference>
<dbReference type="Proteomes" id="UP000468735">
    <property type="component" value="Unassembled WGS sequence"/>
</dbReference>
<gene>
    <name evidence="2" type="ORF">F8566_04090</name>
</gene>
<feature type="domain" description="HTH cro/C1-type" evidence="1">
    <location>
        <begin position="22"/>
        <end position="74"/>
    </location>
</feature>
<sequence length="270" mass="30316">MEHEERNFDPKASCAAAYVQRMRRYRERDGLSQAEVGPACTVSPKTISAIENLRRLPTLDVSAKLDRLYEVEYFEEQYWHVIREAGWSLTFQNYSEQEAQADSIRVYDPLHLPGLFQDERYARHLLRPGQRPETLDQAVAARMGRQDILQREEPPFITALIREAVLRDPVGGPEVMREQLACLLKMAQEPRNTVQIIPSGAPVYVSSGFTILGFAEGNDVAFVEAAMGLGQVVARPTDVHRLAVGFDMIGGEALPVGESEMLIKSIMEAL</sequence>
<dbReference type="GO" id="GO:0003677">
    <property type="term" value="F:DNA binding"/>
    <property type="evidence" value="ECO:0007669"/>
    <property type="project" value="InterPro"/>
</dbReference>
<dbReference type="Pfam" id="PF19054">
    <property type="entry name" value="DUF5753"/>
    <property type="match status" value="1"/>
</dbReference>
<dbReference type="InterPro" id="IPR001387">
    <property type="entry name" value="Cro/C1-type_HTH"/>
</dbReference>
<dbReference type="CDD" id="cd00093">
    <property type="entry name" value="HTH_XRE"/>
    <property type="match status" value="1"/>
</dbReference>
<dbReference type="PROSITE" id="PS50943">
    <property type="entry name" value="HTH_CROC1"/>
    <property type="match status" value="1"/>
</dbReference>